<dbReference type="WBParaSite" id="PSAMB.scaffold5161size12467.g26000.t1">
    <property type="protein sequence ID" value="PSAMB.scaffold5161size12467.g26000.t1"/>
    <property type="gene ID" value="PSAMB.scaffold5161size12467.g26000"/>
</dbReference>
<organism evidence="2 3">
    <name type="scientific">Plectus sambesii</name>
    <dbReference type="NCBI Taxonomy" id="2011161"/>
    <lineage>
        <taxon>Eukaryota</taxon>
        <taxon>Metazoa</taxon>
        <taxon>Ecdysozoa</taxon>
        <taxon>Nematoda</taxon>
        <taxon>Chromadorea</taxon>
        <taxon>Plectida</taxon>
        <taxon>Plectina</taxon>
        <taxon>Plectoidea</taxon>
        <taxon>Plectidae</taxon>
        <taxon>Plectus</taxon>
    </lineage>
</organism>
<accession>A0A914WRU6</accession>
<evidence type="ECO:0000313" key="3">
    <source>
        <dbReference type="WBParaSite" id="PSAMB.scaffold5161size12467.g26000.t1"/>
    </source>
</evidence>
<reference evidence="3" key="1">
    <citation type="submission" date="2022-11" db="UniProtKB">
        <authorList>
            <consortium name="WormBaseParasite"/>
        </authorList>
    </citation>
    <scope>IDENTIFICATION</scope>
</reference>
<keyword evidence="2" id="KW-1185">Reference proteome</keyword>
<protein>
    <submittedName>
        <fullName evidence="3">Uncharacterized protein</fullName>
    </submittedName>
</protein>
<evidence type="ECO:0000256" key="1">
    <source>
        <dbReference type="SAM" id="SignalP"/>
    </source>
</evidence>
<name>A0A914WRU6_9BILA</name>
<dbReference type="AlphaFoldDB" id="A0A914WRU6"/>
<keyword evidence="1" id="KW-0732">Signal</keyword>
<proteinExistence type="predicted"/>
<sequence>MAQTIFKLAFAFLLLPTCLGMVRMDLQEFLDTLTQEKKDTTTTASPEEVNNGFKTKSSLSDPMCFFTALVCNYHPALRSQR</sequence>
<dbReference type="Proteomes" id="UP000887566">
    <property type="component" value="Unplaced"/>
</dbReference>
<feature type="chain" id="PRO_5036858690" evidence="1">
    <location>
        <begin position="21"/>
        <end position="81"/>
    </location>
</feature>
<feature type="signal peptide" evidence="1">
    <location>
        <begin position="1"/>
        <end position="20"/>
    </location>
</feature>
<evidence type="ECO:0000313" key="2">
    <source>
        <dbReference type="Proteomes" id="UP000887566"/>
    </source>
</evidence>